<dbReference type="EMBL" id="JADBGF010000001">
    <property type="protein sequence ID" value="MBE1598242.1"/>
    <property type="molecule type" value="Genomic_DNA"/>
</dbReference>
<dbReference type="OrthoDB" id="1550900at2"/>
<dbReference type="Proteomes" id="UP000629287">
    <property type="component" value="Unassembled WGS sequence"/>
</dbReference>
<reference evidence="1 2" key="1">
    <citation type="submission" date="2020-10" db="EMBL/GenBank/DDBJ databases">
        <title>Sequencing the genomes of 1000 actinobacteria strains.</title>
        <authorList>
            <person name="Klenk H.-P."/>
        </authorList>
    </citation>
    <scope>NUCLEOTIDE SEQUENCE [LARGE SCALE GENOMIC DNA]</scope>
    <source>
        <strain evidence="1 2">DSM 41803</strain>
    </source>
</reference>
<protein>
    <recommendedName>
        <fullName evidence="3">ABM domain-containing protein</fullName>
    </recommendedName>
</protein>
<proteinExistence type="predicted"/>
<accession>A0A8I0P660</accession>
<organism evidence="1 2">
    <name type="scientific">Streptomyces stelliscabiei</name>
    <dbReference type="NCBI Taxonomy" id="146820"/>
    <lineage>
        <taxon>Bacteria</taxon>
        <taxon>Bacillati</taxon>
        <taxon>Actinomycetota</taxon>
        <taxon>Actinomycetes</taxon>
        <taxon>Kitasatosporales</taxon>
        <taxon>Streptomycetaceae</taxon>
        <taxon>Streptomyces</taxon>
    </lineage>
</organism>
<evidence type="ECO:0000313" key="2">
    <source>
        <dbReference type="Proteomes" id="UP000629287"/>
    </source>
</evidence>
<evidence type="ECO:0000313" key="1">
    <source>
        <dbReference type="EMBL" id="MBE1598242.1"/>
    </source>
</evidence>
<gene>
    <name evidence="1" type="ORF">H4687_004371</name>
</gene>
<dbReference type="AlphaFoldDB" id="A0A8I0P660"/>
<dbReference type="GeneID" id="86828918"/>
<sequence>MAVVMSMLWADVTPEQYDTVRDAVDWEAVPAAGGQLHMAWFDEQGLHVTDVWESQEAFETFFTERLAPAIQKAGLTGTPETSLSPLHRRFVAPDVTGASA</sequence>
<comment type="caution">
    <text evidence="1">The sequence shown here is derived from an EMBL/GenBank/DDBJ whole genome shotgun (WGS) entry which is preliminary data.</text>
</comment>
<dbReference type="RefSeq" id="WP_046917383.1">
    <property type="nucleotide sequence ID" value="NZ_JADBGF010000001.1"/>
</dbReference>
<evidence type="ECO:0008006" key="3">
    <source>
        <dbReference type="Google" id="ProtNLM"/>
    </source>
</evidence>
<keyword evidence="2" id="KW-1185">Reference proteome</keyword>
<name>A0A8I0P660_9ACTN</name>